<sequence>MAPSQQVSGLINDASAPNRVSNFLSRFHALLLAKGGEMVDSTASPTGAEADNKTYEVTRSPSSVREGEGPAAALPGQLDPVYEAKAKILNAAIQDIGMGWYQWQLFIVVGFGWASDNAWPVVTSLILPSIASEFNPSKPPLLSLSQNIGLLAGAMFWGFGCDIFGRRWGFNLTLGITSVFGLIAASSPNFAAIGCFAALWSFGVGGNLPVDSAIFLEFLPGSHQYLLTVLSINWAFAQVVANLIAWPLLGNMSCEEAAGCTRSQNMGWRYFVICMGGLAMIMFLVRFGCFTIYESPKYLMGKGRNEEAVKIVHEVARRNGRTSNLTIEDLQAVEPEGTIQETAATAAIKRRLEKLNADHVRALYRTKKMGFSTTLIILIWGFIGLAFPLYNAFLPFIQRQRGLDFGDGSTYITYRNSLIIAVLGVPGAILGGFLVDLPRFGRKGTLALSTVATGVFLYASTTAVTSNQLLGWNCAFNFCSNVMYAVLYAYTPEIFPTKDRGTGNALTATANRIFGIMAPIIAIYSDLETSAPVYTSGALFIAAGLLVLILPFESQGKASL</sequence>
<proteinExistence type="inferred from homology"/>
<dbReference type="GO" id="GO:0016020">
    <property type="term" value="C:membrane"/>
    <property type="evidence" value="ECO:0007669"/>
    <property type="project" value="UniProtKB-SubCell"/>
</dbReference>
<dbReference type="RefSeq" id="XP_033599257.1">
    <property type="nucleotide sequence ID" value="XM_033744169.1"/>
</dbReference>
<feature type="transmembrane region" description="Helical" evidence="8">
    <location>
        <begin position="444"/>
        <end position="464"/>
    </location>
</feature>
<feature type="domain" description="Major facilitator superfamily (MFS) profile" evidence="9">
    <location>
        <begin position="105"/>
        <end position="555"/>
    </location>
</feature>
<feature type="transmembrane region" description="Helical" evidence="8">
    <location>
        <begin position="225"/>
        <end position="248"/>
    </location>
</feature>
<feature type="transmembrane region" description="Helical" evidence="8">
    <location>
        <begin position="268"/>
        <end position="293"/>
    </location>
</feature>
<name>A0A6A6W4B0_9PEZI</name>
<dbReference type="EMBL" id="ML996574">
    <property type="protein sequence ID" value="KAF2756806.1"/>
    <property type="molecule type" value="Genomic_DNA"/>
</dbReference>
<keyword evidence="3" id="KW-0813">Transport</keyword>
<dbReference type="OrthoDB" id="4139357at2759"/>
<reference evidence="10" key="1">
    <citation type="journal article" date="2020" name="Stud. Mycol.">
        <title>101 Dothideomycetes genomes: a test case for predicting lifestyles and emergence of pathogens.</title>
        <authorList>
            <person name="Haridas S."/>
            <person name="Albert R."/>
            <person name="Binder M."/>
            <person name="Bloem J."/>
            <person name="Labutti K."/>
            <person name="Salamov A."/>
            <person name="Andreopoulos B."/>
            <person name="Baker S."/>
            <person name="Barry K."/>
            <person name="Bills G."/>
            <person name="Bluhm B."/>
            <person name="Cannon C."/>
            <person name="Castanera R."/>
            <person name="Culley D."/>
            <person name="Daum C."/>
            <person name="Ezra D."/>
            <person name="Gonzalez J."/>
            <person name="Henrissat B."/>
            <person name="Kuo A."/>
            <person name="Liang C."/>
            <person name="Lipzen A."/>
            <person name="Lutzoni F."/>
            <person name="Magnuson J."/>
            <person name="Mondo S."/>
            <person name="Nolan M."/>
            <person name="Ohm R."/>
            <person name="Pangilinan J."/>
            <person name="Park H.-J."/>
            <person name="Ramirez L."/>
            <person name="Alfaro M."/>
            <person name="Sun H."/>
            <person name="Tritt A."/>
            <person name="Yoshinaga Y."/>
            <person name="Zwiers L.-H."/>
            <person name="Turgeon B."/>
            <person name="Goodwin S."/>
            <person name="Spatafora J."/>
            <person name="Crous P."/>
            <person name="Grigoriev I."/>
        </authorList>
    </citation>
    <scope>NUCLEOTIDE SEQUENCE</scope>
    <source>
        <strain evidence="10">CBS 121739</strain>
    </source>
</reference>
<evidence type="ECO:0000256" key="4">
    <source>
        <dbReference type="ARBA" id="ARBA00022692"/>
    </source>
</evidence>
<evidence type="ECO:0000313" key="11">
    <source>
        <dbReference type="Proteomes" id="UP000799437"/>
    </source>
</evidence>
<dbReference type="FunFam" id="1.20.1250.20:FF:000171">
    <property type="entry name" value="MFS general substrate transporter"/>
    <property type="match status" value="1"/>
</dbReference>
<dbReference type="InterPro" id="IPR036259">
    <property type="entry name" value="MFS_trans_sf"/>
</dbReference>
<evidence type="ECO:0000256" key="8">
    <source>
        <dbReference type="SAM" id="Phobius"/>
    </source>
</evidence>
<feature type="region of interest" description="Disordered" evidence="7">
    <location>
        <begin position="41"/>
        <end position="72"/>
    </location>
</feature>
<dbReference type="PANTHER" id="PTHR23511">
    <property type="entry name" value="SYNAPTIC VESICLE GLYCOPROTEIN 2"/>
    <property type="match status" value="1"/>
</dbReference>
<protein>
    <submittedName>
        <fullName evidence="10">MFS general substrate transporter</fullName>
    </submittedName>
</protein>
<dbReference type="Gene3D" id="1.20.1250.20">
    <property type="entry name" value="MFS general substrate transporter like domains"/>
    <property type="match status" value="1"/>
</dbReference>
<keyword evidence="6 8" id="KW-0472">Membrane</keyword>
<keyword evidence="11" id="KW-1185">Reference proteome</keyword>
<evidence type="ECO:0000259" key="9">
    <source>
        <dbReference type="PROSITE" id="PS50850"/>
    </source>
</evidence>
<feature type="transmembrane region" description="Helical" evidence="8">
    <location>
        <begin position="531"/>
        <end position="552"/>
    </location>
</feature>
<dbReference type="SUPFAM" id="SSF103473">
    <property type="entry name" value="MFS general substrate transporter"/>
    <property type="match status" value="1"/>
</dbReference>
<dbReference type="InterPro" id="IPR020846">
    <property type="entry name" value="MFS_dom"/>
</dbReference>
<dbReference type="GeneID" id="54485223"/>
<evidence type="ECO:0000256" key="1">
    <source>
        <dbReference type="ARBA" id="ARBA00004141"/>
    </source>
</evidence>
<dbReference type="PANTHER" id="PTHR23511:SF12">
    <property type="entry name" value="TRANSPORTER, PUTATIVE (AFU_ORTHOLOGUE AFUA_7G01740)-RELATED"/>
    <property type="match status" value="1"/>
</dbReference>
<dbReference type="Pfam" id="PF00083">
    <property type="entry name" value="Sugar_tr"/>
    <property type="match status" value="1"/>
</dbReference>
<organism evidence="10 11">
    <name type="scientific">Pseudovirgaria hyperparasitica</name>
    <dbReference type="NCBI Taxonomy" id="470096"/>
    <lineage>
        <taxon>Eukaryota</taxon>
        <taxon>Fungi</taxon>
        <taxon>Dikarya</taxon>
        <taxon>Ascomycota</taxon>
        <taxon>Pezizomycotina</taxon>
        <taxon>Dothideomycetes</taxon>
        <taxon>Dothideomycetes incertae sedis</taxon>
        <taxon>Acrospermales</taxon>
        <taxon>Acrospermaceae</taxon>
        <taxon>Pseudovirgaria</taxon>
    </lineage>
</organism>
<evidence type="ECO:0000313" key="10">
    <source>
        <dbReference type="EMBL" id="KAF2756806.1"/>
    </source>
</evidence>
<dbReference type="GO" id="GO:0022857">
    <property type="term" value="F:transmembrane transporter activity"/>
    <property type="evidence" value="ECO:0007669"/>
    <property type="project" value="InterPro"/>
</dbReference>
<comment type="similarity">
    <text evidence="2">Belongs to the major facilitator superfamily.</text>
</comment>
<gene>
    <name evidence="10" type="ORF">EJ05DRAFT_477047</name>
</gene>
<comment type="subcellular location">
    <subcellularLocation>
        <location evidence="1">Membrane</location>
        <topology evidence="1">Multi-pass membrane protein</topology>
    </subcellularLocation>
</comment>
<dbReference type="Proteomes" id="UP000799437">
    <property type="component" value="Unassembled WGS sequence"/>
</dbReference>
<feature type="transmembrane region" description="Helical" evidence="8">
    <location>
        <begin position="470"/>
        <end position="491"/>
    </location>
</feature>
<feature type="transmembrane region" description="Helical" evidence="8">
    <location>
        <begin position="141"/>
        <end position="159"/>
    </location>
</feature>
<dbReference type="InterPro" id="IPR005828">
    <property type="entry name" value="MFS_sugar_transport-like"/>
</dbReference>
<dbReference type="AlphaFoldDB" id="A0A6A6W4B0"/>
<feature type="transmembrane region" description="Helical" evidence="8">
    <location>
        <begin position="417"/>
        <end position="437"/>
    </location>
</feature>
<keyword evidence="5 8" id="KW-1133">Transmembrane helix</keyword>
<accession>A0A6A6W4B0</accession>
<evidence type="ECO:0000256" key="3">
    <source>
        <dbReference type="ARBA" id="ARBA00022448"/>
    </source>
</evidence>
<feature type="transmembrane region" description="Helical" evidence="8">
    <location>
        <begin position="503"/>
        <end position="525"/>
    </location>
</feature>
<evidence type="ECO:0000256" key="5">
    <source>
        <dbReference type="ARBA" id="ARBA00022989"/>
    </source>
</evidence>
<evidence type="ECO:0000256" key="6">
    <source>
        <dbReference type="ARBA" id="ARBA00023136"/>
    </source>
</evidence>
<keyword evidence="4 8" id="KW-0812">Transmembrane</keyword>
<dbReference type="PROSITE" id="PS50850">
    <property type="entry name" value="MFS"/>
    <property type="match status" value="1"/>
</dbReference>
<evidence type="ECO:0000256" key="2">
    <source>
        <dbReference type="ARBA" id="ARBA00008335"/>
    </source>
</evidence>
<dbReference type="CDD" id="cd17316">
    <property type="entry name" value="MFS_SV2_like"/>
    <property type="match status" value="1"/>
</dbReference>
<evidence type="ECO:0000256" key="7">
    <source>
        <dbReference type="SAM" id="MobiDB-lite"/>
    </source>
</evidence>
<feature type="transmembrane region" description="Helical" evidence="8">
    <location>
        <begin position="375"/>
        <end position="397"/>
    </location>
</feature>